<dbReference type="FunFam" id="3.60.21.10:FF:000192">
    <property type="entry name" value="Protein phosphatase 3 catalytic subunit gamma"/>
    <property type="match status" value="1"/>
</dbReference>
<dbReference type="EC" id="3.1.3.16" evidence="4"/>
<dbReference type="Proteomes" id="UP000001519">
    <property type="component" value="Chromosome 8"/>
</dbReference>
<keyword evidence="17" id="KW-1185">Reference proteome</keyword>
<reference evidence="16" key="3">
    <citation type="submission" date="2025-08" db="UniProtKB">
        <authorList>
            <consortium name="Ensembl"/>
        </authorList>
    </citation>
    <scope>IDENTIFICATION</scope>
</reference>
<feature type="domain" description="Serine/threonine specific protein phosphatases" evidence="15">
    <location>
        <begin position="52"/>
        <end position="305"/>
    </location>
</feature>
<dbReference type="EMBL" id="CABD030057338">
    <property type="status" value="NOT_ANNOTATED_CDS"/>
    <property type="molecule type" value="Genomic_DNA"/>
</dbReference>
<dbReference type="STRING" id="9593.ENSGGOP00000012368"/>
<dbReference type="GO" id="GO:0005955">
    <property type="term" value="C:calcineurin complex"/>
    <property type="evidence" value="ECO:0000318"/>
    <property type="project" value="GO_Central"/>
</dbReference>
<name>G3RAA2_GORGO</name>
<dbReference type="Pfam" id="PF00149">
    <property type="entry name" value="Metallophos"/>
    <property type="match status" value="2"/>
</dbReference>
<evidence type="ECO:0000313" key="16">
    <source>
        <dbReference type="Ensembl" id="ENSGGOP00000012368.2"/>
    </source>
</evidence>
<reference evidence="17" key="1">
    <citation type="submission" date="2011-05" db="EMBL/GenBank/DDBJ databases">
        <title>Insights into the evolution of the great apes provided by the gorilla genome.</title>
        <authorList>
            <person name="Scally A."/>
        </authorList>
    </citation>
    <scope>NUCLEOTIDE SEQUENCE [LARGE SCALE GENOMIC DNA]</scope>
</reference>
<dbReference type="PANTHER" id="PTHR45673">
    <property type="entry name" value="SERINE/THREONINE-PROTEIN PHOSPHATASE 2B CATALYTIC SUBUNIT 1-RELATED"/>
    <property type="match status" value="1"/>
</dbReference>
<dbReference type="GO" id="GO:0097720">
    <property type="term" value="P:calcineurin-mediated signaling"/>
    <property type="evidence" value="ECO:0000318"/>
    <property type="project" value="GO_Central"/>
</dbReference>
<feature type="compositionally biased region" description="Basic and acidic residues" evidence="14">
    <location>
        <begin position="442"/>
        <end position="456"/>
    </location>
</feature>
<dbReference type="Ensembl" id="ENSGGOT00000012725.3">
    <property type="protein sequence ID" value="ENSGGOP00000012368.2"/>
    <property type="gene ID" value="ENSGGOG00000012671.3"/>
</dbReference>
<dbReference type="EMBL" id="CABD030057334">
    <property type="status" value="NOT_ANNOTATED_CDS"/>
    <property type="molecule type" value="Genomic_DNA"/>
</dbReference>
<dbReference type="EMBL" id="CABD030057341">
    <property type="status" value="NOT_ANNOTATED_CDS"/>
    <property type="molecule type" value="Genomic_DNA"/>
</dbReference>
<dbReference type="InterPro" id="IPR004843">
    <property type="entry name" value="Calcineurin-like_PHP"/>
</dbReference>
<dbReference type="GO" id="GO:0046872">
    <property type="term" value="F:metal ion binding"/>
    <property type="evidence" value="ECO:0007669"/>
    <property type="project" value="UniProtKB-KW"/>
</dbReference>
<dbReference type="OMA" id="CMNTFDC"/>
<evidence type="ECO:0000256" key="12">
    <source>
        <dbReference type="ARBA" id="ARBA00047761"/>
    </source>
</evidence>
<dbReference type="GO" id="GO:0005737">
    <property type="term" value="C:cytoplasm"/>
    <property type="evidence" value="ECO:0000318"/>
    <property type="project" value="GO_Central"/>
</dbReference>
<comment type="cofactor">
    <cofactor evidence="1">
        <name>Zn(2+)</name>
        <dbReference type="ChEBI" id="CHEBI:29105"/>
    </cofactor>
</comment>
<evidence type="ECO:0000256" key="1">
    <source>
        <dbReference type="ARBA" id="ARBA00001947"/>
    </source>
</evidence>
<comment type="catalytic activity">
    <reaction evidence="13">
        <text>O-phospho-L-threonyl-[protein] + H2O = L-threonyl-[protein] + phosphate</text>
        <dbReference type="Rhea" id="RHEA:47004"/>
        <dbReference type="Rhea" id="RHEA-COMP:11060"/>
        <dbReference type="Rhea" id="RHEA-COMP:11605"/>
        <dbReference type="ChEBI" id="CHEBI:15377"/>
        <dbReference type="ChEBI" id="CHEBI:30013"/>
        <dbReference type="ChEBI" id="CHEBI:43474"/>
        <dbReference type="ChEBI" id="CHEBI:61977"/>
        <dbReference type="EC" id="3.1.3.16"/>
    </reaction>
</comment>
<protein>
    <recommendedName>
        <fullName evidence="4">protein-serine/threonine phosphatase</fullName>
        <ecNumber evidence="4">3.1.3.16</ecNumber>
    </recommendedName>
    <alternativeName>
        <fullName evidence="11">CAM-PRP catalytic subunit</fullName>
    </alternativeName>
</protein>
<dbReference type="InterPro" id="IPR041751">
    <property type="entry name" value="MPP_PP2B"/>
</dbReference>
<dbReference type="SUPFAM" id="SSF56300">
    <property type="entry name" value="Metallo-dependent phosphatases"/>
    <property type="match status" value="1"/>
</dbReference>
<evidence type="ECO:0000313" key="17">
    <source>
        <dbReference type="Proteomes" id="UP000001519"/>
    </source>
</evidence>
<dbReference type="EMBL" id="CABD030057336">
    <property type="status" value="NOT_ANNOTATED_CDS"/>
    <property type="molecule type" value="Genomic_DNA"/>
</dbReference>
<comment type="similarity">
    <text evidence="3">Belongs to the PPP phosphatase family. PP-2B subfamily.</text>
</comment>
<dbReference type="GO" id="GO:0033173">
    <property type="term" value="P:calcineurin-NFAT signaling cascade"/>
    <property type="evidence" value="ECO:0007669"/>
    <property type="project" value="Ensembl"/>
</dbReference>
<evidence type="ECO:0000256" key="2">
    <source>
        <dbReference type="ARBA" id="ARBA00001965"/>
    </source>
</evidence>
<evidence type="ECO:0000256" key="13">
    <source>
        <dbReference type="ARBA" id="ARBA00048336"/>
    </source>
</evidence>
<feature type="compositionally biased region" description="Basic and acidic residues" evidence="14">
    <location>
        <begin position="473"/>
        <end position="483"/>
    </location>
</feature>
<keyword evidence="6" id="KW-0378">Hydrolase</keyword>
<evidence type="ECO:0000256" key="7">
    <source>
        <dbReference type="ARBA" id="ARBA00022833"/>
    </source>
</evidence>
<keyword evidence="5" id="KW-0479">Metal-binding</keyword>
<accession>G3RAA2</accession>
<evidence type="ECO:0000256" key="3">
    <source>
        <dbReference type="ARBA" id="ARBA00009905"/>
    </source>
</evidence>
<dbReference type="PRINTS" id="PR00114">
    <property type="entry name" value="STPHPHTASE"/>
</dbReference>
<gene>
    <name evidence="16" type="primary">PPP3CC</name>
</gene>
<evidence type="ECO:0000256" key="14">
    <source>
        <dbReference type="SAM" id="MobiDB-lite"/>
    </source>
</evidence>
<sequence length="483" mass="54660">MSGRRFHLSTTDRVIKAVPFPPTQRLTFKEVFENGKPKVDVLKNHLVKEGRLEEEVALKIINDGAAILRQEKTMIEVDAPITVCGDIHGQFFDLMKLFEVGGSPSNTRYLFLGDYVDRGYFSIERIKYSEQVYDACMETFDCLPLAALLNQQFLCVHGGMSPEITSLDDIRKLDRFTEPPAFGPVCDLLWSDPSEDYGNEKTLEHYTHNTVRGCSYFYSYPAVCEFLQNNNLLSIIRAHEAQDAGYRMYRKSQATGFPSLITIFSAPNYLDVYNNKAAVLKYENNVMNIRQFNCSPHPYWLPNFMDVFTWSLPFVGEKVTEMLVNVLNICSDDELISDDEAEDHYIPSYQKGSTTVRKEIIRNKIRAIGKMARVFSILRQESESVLTLKGLTPTGTLPLGVLSGGKQTIETATVEAVEAREAIRGFSLQHKIRSFEEARGLDRINERMPPRKDSIHADGPMKSVTSAHSHAAHRSDQGKKAQS</sequence>
<dbReference type="GeneTree" id="ENSGT00940000154115"/>
<evidence type="ECO:0000256" key="4">
    <source>
        <dbReference type="ARBA" id="ARBA00013081"/>
    </source>
</evidence>
<evidence type="ECO:0000256" key="11">
    <source>
        <dbReference type="ARBA" id="ARBA00031196"/>
    </source>
</evidence>
<reference evidence="16 17" key="2">
    <citation type="journal article" date="2012" name="Nature">
        <title>Insights into hominid evolution from the gorilla genome sequence.</title>
        <authorList>
            <person name="Scally A."/>
            <person name="Dutheil J.Y."/>
            <person name="Hillier L.W."/>
            <person name="Jordan G.E."/>
            <person name="Goodhead I."/>
            <person name="Herrero J."/>
            <person name="Hobolth A."/>
            <person name="Lappalainen T."/>
            <person name="Mailund T."/>
            <person name="Marques-Bonet T."/>
            <person name="McCarthy S."/>
            <person name="Montgomery S.H."/>
            <person name="Schwalie P.C."/>
            <person name="Tang Y.A."/>
            <person name="Ward M.C."/>
            <person name="Xue Y."/>
            <person name="Yngvadottir B."/>
            <person name="Alkan C."/>
            <person name="Andersen L.N."/>
            <person name="Ayub Q."/>
            <person name="Ball E.V."/>
            <person name="Beal K."/>
            <person name="Bradley B.J."/>
            <person name="Chen Y."/>
            <person name="Clee C.M."/>
            <person name="Fitzgerald S."/>
            <person name="Graves T.A."/>
            <person name="Gu Y."/>
            <person name="Heath P."/>
            <person name="Heger A."/>
            <person name="Karakoc E."/>
            <person name="Kolb-Kokocinski A."/>
            <person name="Laird G.K."/>
            <person name="Lunter G."/>
            <person name="Meader S."/>
            <person name="Mort M."/>
            <person name="Mullikin J.C."/>
            <person name="Munch K."/>
            <person name="O'Connor T.D."/>
            <person name="Phillips A.D."/>
            <person name="Prado-Martinez J."/>
            <person name="Rogers A.S."/>
            <person name="Sajjadian S."/>
            <person name="Schmidt D."/>
            <person name="Shaw K."/>
            <person name="Simpson J.T."/>
            <person name="Stenson P.D."/>
            <person name="Turner D.J."/>
            <person name="Vigilant L."/>
            <person name="Vilella A.J."/>
            <person name="Whitener W."/>
            <person name="Zhu B."/>
            <person name="Cooper D.N."/>
            <person name="de Jong P."/>
            <person name="Dermitzakis E.T."/>
            <person name="Eichler E.E."/>
            <person name="Flicek P."/>
            <person name="Goldman N."/>
            <person name="Mundy N.I."/>
            <person name="Ning Z."/>
            <person name="Odom D.T."/>
            <person name="Ponting C.P."/>
            <person name="Quail M.A."/>
            <person name="Ryder O.A."/>
            <person name="Searle S.M."/>
            <person name="Warren W.C."/>
            <person name="Wilson R.K."/>
            <person name="Schierup M.H."/>
            <person name="Rogers J."/>
            <person name="Tyler-Smith C."/>
            <person name="Durbin R."/>
        </authorList>
    </citation>
    <scope>NUCLEOTIDE SEQUENCE [LARGE SCALE GENOMIC DNA]</scope>
</reference>
<dbReference type="InterPro" id="IPR043360">
    <property type="entry name" value="PP2B"/>
</dbReference>
<dbReference type="FunFam" id="3.60.21.10:FF:000198">
    <property type="entry name" value="Serine/threonine-protein phosphatase 2B catalytic subunit alpha isoform"/>
    <property type="match status" value="1"/>
</dbReference>
<evidence type="ECO:0000256" key="6">
    <source>
        <dbReference type="ARBA" id="ARBA00022801"/>
    </source>
</evidence>
<reference evidence="16" key="4">
    <citation type="submission" date="2025-09" db="UniProtKB">
        <authorList>
            <consortium name="Ensembl"/>
        </authorList>
    </citation>
    <scope>IDENTIFICATION</scope>
</reference>
<dbReference type="EMBL" id="CABD030057332">
    <property type="status" value="NOT_ANNOTATED_CDS"/>
    <property type="molecule type" value="Genomic_DNA"/>
</dbReference>
<proteinExistence type="inferred from homology"/>
<dbReference type="eggNOG" id="KOG0375">
    <property type="taxonomic scope" value="Eukaryota"/>
</dbReference>
<keyword evidence="9" id="KW-0904">Protein phosphatase</keyword>
<keyword evidence="7" id="KW-0862">Zinc</keyword>
<comment type="cofactor">
    <cofactor evidence="2">
        <name>Fe(3+)</name>
        <dbReference type="ChEBI" id="CHEBI:29034"/>
    </cofactor>
</comment>
<dbReference type="SMART" id="SM00156">
    <property type="entry name" value="PP2Ac"/>
    <property type="match status" value="1"/>
</dbReference>
<keyword evidence="10" id="KW-0408">Iron</keyword>
<evidence type="ECO:0000256" key="10">
    <source>
        <dbReference type="ARBA" id="ARBA00023004"/>
    </source>
</evidence>
<dbReference type="EMBL" id="CABD030057335">
    <property type="status" value="NOT_ANNOTATED_CDS"/>
    <property type="molecule type" value="Genomic_DNA"/>
</dbReference>
<dbReference type="Gene3D" id="3.60.21.10">
    <property type="match status" value="2"/>
</dbReference>
<dbReference type="AlphaFoldDB" id="G3RAA2"/>
<dbReference type="CDD" id="cd07416">
    <property type="entry name" value="MPP_PP2B"/>
    <property type="match status" value="1"/>
</dbReference>
<dbReference type="GO" id="GO:0033192">
    <property type="term" value="F:calmodulin-dependent protein phosphatase activity"/>
    <property type="evidence" value="ECO:0000318"/>
    <property type="project" value="GO_Central"/>
</dbReference>
<dbReference type="FunCoup" id="G3RAA2">
    <property type="interactions" value="1528"/>
</dbReference>
<evidence type="ECO:0000259" key="15">
    <source>
        <dbReference type="SMART" id="SM00156"/>
    </source>
</evidence>
<evidence type="ECO:0000256" key="9">
    <source>
        <dbReference type="ARBA" id="ARBA00022912"/>
    </source>
</evidence>
<dbReference type="Bgee" id="ENSGGOG00000012671">
    <property type="expression patterns" value="Expressed in testis and 5 other cell types or tissues"/>
</dbReference>
<keyword evidence="8" id="KW-0112">Calmodulin-binding</keyword>
<dbReference type="EMBL" id="CABD030057340">
    <property type="status" value="NOT_ANNOTATED_CDS"/>
    <property type="molecule type" value="Genomic_DNA"/>
</dbReference>
<feature type="region of interest" description="Disordered" evidence="14">
    <location>
        <begin position="442"/>
        <end position="483"/>
    </location>
</feature>
<dbReference type="HOGENOM" id="CLU_004962_6_0_1"/>
<dbReference type="EMBL" id="CABD030057333">
    <property type="status" value="NOT_ANNOTATED_CDS"/>
    <property type="molecule type" value="Genomic_DNA"/>
</dbReference>
<dbReference type="EMBL" id="CABD030057339">
    <property type="status" value="NOT_ANNOTATED_CDS"/>
    <property type="molecule type" value="Genomic_DNA"/>
</dbReference>
<comment type="catalytic activity">
    <reaction evidence="12">
        <text>O-phospho-L-seryl-[protein] + H2O = L-seryl-[protein] + phosphate</text>
        <dbReference type="Rhea" id="RHEA:20629"/>
        <dbReference type="Rhea" id="RHEA-COMP:9863"/>
        <dbReference type="Rhea" id="RHEA-COMP:11604"/>
        <dbReference type="ChEBI" id="CHEBI:15377"/>
        <dbReference type="ChEBI" id="CHEBI:29999"/>
        <dbReference type="ChEBI" id="CHEBI:43474"/>
        <dbReference type="ChEBI" id="CHEBI:83421"/>
        <dbReference type="EC" id="3.1.3.16"/>
    </reaction>
</comment>
<dbReference type="EMBL" id="CABD030057337">
    <property type="status" value="NOT_ANNOTATED_CDS"/>
    <property type="molecule type" value="Genomic_DNA"/>
</dbReference>
<evidence type="ECO:0000256" key="8">
    <source>
        <dbReference type="ARBA" id="ARBA00022860"/>
    </source>
</evidence>
<dbReference type="InParanoid" id="G3RAA2"/>
<evidence type="ECO:0000256" key="5">
    <source>
        <dbReference type="ARBA" id="ARBA00022723"/>
    </source>
</evidence>
<dbReference type="InterPro" id="IPR029052">
    <property type="entry name" value="Metallo-depent_PP-like"/>
</dbReference>
<organism evidence="16 17">
    <name type="scientific">Gorilla gorilla gorilla</name>
    <name type="common">Western lowland gorilla</name>
    <dbReference type="NCBI Taxonomy" id="9595"/>
    <lineage>
        <taxon>Eukaryota</taxon>
        <taxon>Metazoa</taxon>
        <taxon>Chordata</taxon>
        <taxon>Craniata</taxon>
        <taxon>Vertebrata</taxon>
        <taxon>Euteleostomi</taxon>
        <taxon>Mammalia</taxon>
        <taxon>Eutheria</taxon>
        <taxon>Euarchontoglires</taxon>
        <taxon>Primates</taxon>
        <taxon>Haplorrhini</taxon>
        <taxon>Catarrhini</taxon>
        <taxon>Hominidae</taxon>
        <taxon>Gorilla</taxon>
    </lineage>
</organism>
<dbReference type="GO" id="GO:0005516">
    <property type="term" value="F:calmodulin binding"/>
    <property type="evidence" value="ECO:0000318"/>
    <property type="project" value="GO_Central"/>
</dbReference>
<dbReference type="InterPro" id="IPR006186">
    <property type="entry name" value="Ser/Thr-sp_prot-phosphatase"/>
</dbReference>